<dbReference type="PANTHER" id="PTHR48125">
    <property type="entry name" value="LP07818P1"/>
    <property type="match status" value="1"/>
</dbReference>
<feature type="compositionally biased region" description="Basic residues" evidence="1">
    <location>
        <begin position="2230"/>
        <end position="2239"/>
    </location>
</feature>
<feature type="compositionally biased region" description="Low complexity" evidence="1">
    <location>
        <begin position="1364"/>
        <end position="1376"/>
    </location>
</feature>
<comment type="caution">
    <text evidence="2">The sequence shown here is derived from an EMBL/GenBank/DDBJ whole genome shotgun (WGS) entry which is preliminary data.</text>
</comment>
<feature type="compositionally biased region" description="Basic and acidic residues" evidence="1">
    <location>
        <begin position="1389"/>
        <end position="1400"/>
    </location>
</feature>
<evidence type="ECO:0000313" key="2">
    <source>
        <dbReference type="EMBL" id="ODH44666.1"/>
    </source>
</evidence>
<feature type="compositionally biased region" description="Gly residues" evidence="1">
    <location>
        <begin position="213"/>
        <end position="240"/>
    </location>
</feature>
<feature type="compositionally biased region" description="Low complexity" evidence="1">
    <location>
        <begin position="1426"/>
        <end position="1458"/>
    </location>
</feature>
<feature type="compositionally biased region" description="Basic and acidic residues" evidence="1">
    <location>
        <begin position="1711"/>
        <end position="1735"/>
    </location>
</feature>
<feature type="region of interest" description="Disordered" evidence="1">
    <location>
        <begin position="1844"/>
        <end position="2314"/>
    </location>
</feature>
<feature type="compositionally biased region" description="Basic residues" evidence="1">
    <location>
        <begin position="179"/>
        <end position="190"/>
    </location>
</feature>
<feature type="compositionally biased region" description="Basic and acidic residues" evidence="1">
    <location>
        <begin position="1069"/>
        <end position="1091"/>
    </location>
</feature>
<feature type="compositionally biased region" description="Low complexity" evidence="1">
    <location>
        <begin position="1304"/>
        <end position="1314"/>
    </location>
</feature>
<sequence>MLYATGAQAHNLGSTKITFSVLPSRTKSELMNKHAWCTDDMVTTQNEYGGQNASGNLEEVSLAKRTEVVVNRGSKPTLKFYVAYAVSLKAAALVAGMRLSLESNPSPLSGTPPPPYDKAIADMPPAYMSQDEFAHCRIDTPDSALIITKGVQISRKDGQSPGNLITPISIDLNDLSKFRSHGKKQKKSQKKVAQDKWNGSDKGDDKGKAASGTGDGGNGDGGSGHGGAGGSTGGGGGGDDGGGDGDGDDDSWETGGGKKKKNKKNKKEEEEEREQKEKEEAERKSKEDEKKAKEAEDMAASAAAADNAGNSLSWVDDVPAANVENDWGEYTTKKKKKGKKNKTADPPPAEKPPPHSFQDINLDAGAPQLNLSFDAGVDTSKSMGFNFGGWANNWNTGGTLNLSLGDDKKNKLDDEKKEDCFGSIDAWAPEGKKGGGNDIFSFSNANDNDTSTGDANTEEKKIEDDRRGFAVIRTKDKRKKKGTPPIEKLAPYPVPAPDPEPADDWGTWSTSTKKDKMKKGANTVDVTEEVAKEPDPVVEPAGDFTAEDSGWDDGWGKKSKKSKAKAAEAALKKPDPPPEPATEDTWASVSLRKDKKKEVPEPPPEPVPDAKAEPEDNLNMATQVSKIDKKKKKGKLEAENSPAPPPVAEPDPINDWASVTTSTKRRGKKGVAVMEEAPVEPPPPAPEPEHQPEANPCDNWGKFKATSKKKKDKKGATMTAAAALVGVVEEDENITEEPPAPLPEHELQSEALDDGGAFTTNSKGKKGKKGSAVEDLPPEPPLTATGPEPESVDDWGGVSTSKKNKGKKNIAVEVVLKAVEETPEPAPAPSPCPEPVDEWAEFAGGKKKKGKKNTLMEPVGEAPAPAPATEPEPVVTRGTASSKNRGKKGAVVESLPTNPLPEPEHKPKGNPEFDPLDDLGFTTTTKKGKKGKKGDVVEETKRDVKNRAPVPETDIWATTTSKKDKKKSKVSNVEAPAPELTPVGENLDWLKDDYGDGGKVTKVDSETSKASGGSGGHGDDWSIGGWSFGSKKKDKKKAAVVEDPNLVPEPPAVTEATSTGADEASSGGKEIKKDKKVRKDIILEEKAKDPKFQNNPTAANDDFVGWADTTPTGRKIKKKGASMTKVPEEPPPPPPPPPPTSEAPEPLAADSWAFWGLSKSAKDIKGKKNNFLEPEPGPFPKVEELDPWAGLSAKDRQKKEMEAKKKPATVAPSDESKDNSAADVVSTDLVRSPGLDDNSWWGIPADKKKGKIGKDANEPPPPAPTPPAQELDPEMIAVDVDGNDAWGAFTGSGSKITKAKKPSISRTTTTTSKLSKVENGKSSKPKSRGLEVVDITDEPKKMEEPAVDCDTAKGVKSFWGSFGAAPASTPSKSKSPQITEEGIKTVVEMAKDKSNTDGSKKSAKKNNKSALDELVIDVHAGELEATSATTADKASAPSAPPKTTTTTLTAGTKVTGKTSVAERIRLLEQSKKREKEAAKEKEKPEEKERVPAQTGVPQQPASPPDLKPIVEPVAYDPLPSKRASVSSKRKATTVPSKSTSKKKGAFAATTATLLDESSTPRDSVPGSFPGAFDDDLIDIIDLAPAPAPGPVKSQPVKAPKAGTKPSTATKVSTDKMVTPPPPPPPPATAPDESKDSEATPSRATSKPVKKERARVERTAGASSWGFWGAAPKRPVKKETKPKEEANSSPHTMKKAKETMPPTLARSKSTASKRDKPMVGEKDVEKSSVSDKEKHTSATVRPSRHSRGMNFPNFMMGGAPPARTKSIKRNGASVSRPISRRPSVDIDDSGILSPNDNHAEISGKAAKLMGVNGVKTPRSELKGKKRLSKVPDPYAIDDDDYLVMVNGGDEPAAISPKETPKDSKLRRHKSKHEPKPKNADDDIVMVEPDSSGRPDVVSGPEDLAFVIGTSKERSPLKRSNTITPKKSEGFLGLFGSFRKPATRPDYSRPRYSRDEDLRAAETDKEETRRPRREKRRSTKVETDGEGFTTDAAPTTEAEDAEARKAERRTRRLSKHAEQEAREAVDRDAEERRAKRREAERARSHEAWERQAREDEEREQRRREEKRARRAALELEEQQREEERRGMEAKRRAKQAEELEEESRRIRFERRRSHMEKPRDKYSYNEYGMDHRRHRSHRSGDETAKSRRRKSSAIPGEEYYPSSNVRPLHRASTVPYPGLAGSGKEKTSSWLNSQLTNPPEVPPIVPTVIDIPAPAGDPHVRSLSSEDEARRATRRKARRYSKYNGLDDAELADRRARHRELPHSVRDPLKSSEGSGEGDRHGDRYGDRYASDHHRPLSYGNGTSKRSSWFKKITNL</sequence>
<feature type="compositionally biased region" description="Pro residues" evidence="1">
    <location>
        <begin position="1129"/>
        <end position="1141"/>
    </location>
</feature>
<feature type="compositionally biased region" description="Basic and acidic residues" evidence="1">
    <location>
        <begin position="1676"/>
        <end position="1685"/>
    </location>
</feature>
<dbReference type="Proteomes" id="UP000242814">
    <property type="component" value="Unassembled WGS sequence"/>
</dbReference>
<name>A0A1D2JN80_PARBR</name>
<feature type="compositionally biased region" description="Pro residues" evidence="1">
    <location>
        <begin position="1618"/>
        <end position="1628"/>
    </location>
</feature>
<feature type="compositionally biased region" description="Polar residues" evidence="1">
    <location>
        <begin position="2186"/>
        <end position="2195"/>
    </location>
</feature>
<feature type="compositionally biased region" description="Basic and acidic residues" evidence="1">
    <location>
        <begin position="1648"/>
        <end position="1657"/>
    </location>
</feature>
<accession>A0A1D2JN80</accession>
<evidence type="ECO:0000313" key="3">
    <source>
        <dbReference type="Proteomes" id="UP000242814"/>
    </source>
</evidence>
<feature type="region of interest" description="Disordered" evidence="1">
    <location>
        <begin position="1364"/>
        <end position="1411"/>
    </location>
</feature>
<feature type="compositionally biased region" description="Low complexity" evidence="1">
    <location>
        <begin position="1659"/>
        <end position="1670"/>
    </location>
</feature>
<feature type="compositionally biased region" description="Basic and acidic residues" evidence="1">
    <location>
        <begin position="1460"/>
        <end position="1490"/>
    </location>
</feature>
<dbReference type="PANTHER" id="PTHR48125:SF12">
    <property type="entry name" value="AT HOOK TRANSCRIPTION FACTOR FAMILY-RELATED"/>
    <property type="match status" value="1"/>
</dbReference>
<feature type="compositionally biased region" description="Basic and acidic residues" evidence="1">
    <location>
        <begin position="1944"/>
        <end position="1967"/>
    </location>
</feature>
<feature type="compositionally biased region" description="Polar residues" evidence="1">
    <location>
        <begin position="440"/>
        <end position="455"/>
    </location>
</feature>
<evidence type="ECO:0000256" key="1">
    <source>
        <dbReference type="SAM" id="MobiDB-lite"/>
    </source>
</evidence>
<organism evidence="2 3">
    <name type="scientific">Paracoccidioides brasiliensis</name>
    <dbReference type="NCBI Taxonomy" id="121759"/>
    <lineage>
        <taxon>Eukaryota</taxon>
        <taxon>Fungi</taxon>
        <taxon>Dikarya</taxon>
        <taxon>Ascomycota</taxon>
        <taxon>Pezizomycotina</taxon>
        <taxon>Eurotiomycetes</taxon>
        <taxon>Eurotiomycetidae</taxon>
        <taxon>Onygenales</taxon>
        <taxon>Ajellomycetaceae</taxon>
        <taxon>Paracoccidioides</taxon>
    </lineage>
</organism>
<dbReference type="VEuPathDB" id="FungiDB:PADG_01866"/>
<feature type="region of interest" description="Disordered" evidence="1">
    <location>
        <begin position="179"/>
        <end position="365"/>
    </location>
</feature>
<feature type="compositionally biased region" description="Basic and acidic residues" evidence="1">
    <location>
        <begin position="457"/>
        <end position="468"/>
    </location>
</feature>
<feature type="region of interest" description="Disordered" evidence="1">
    <location>
        <begin position="1426"/>
        <end position="1797"/>
    </location>
</feature>
<feature type="compositionally biased region" description="Basic and acidic residues" evidence="1">
    <location>
        <begin position="2013"/>
        <end position="2104"/>
    </location>
</feature>
<reference evidence="2 3" key="1">
    <citation type="submission" date="2016-06" db="EMBL/GenBank/DDBJ databases">
        <authorList>
            <person name="Kjaerup R.B."/>
            <person name="Dalgaard T.S."/>
            <person name="Juul-Madsen H.R."/>
        </authorList>
    </citation>
    <scope>NUCLEOTIDE SEQUENCE [LARGE SCALE GENOMIC DNA]</scope>
    <source>
        <strain evidence="2 3">Pb300</strain>
    </source>
</reference>
<feature type="compositionally biased region" description="Basic and acidic residues" evidence="1">
    <location>
        <begin position="933"/>
        <end position="946"/>
    </location>
</feature>
<feature type="compositionally biased region" description="Pro residues" evidence="1">
    <location>
        <begin position="824"/>
        <end position="834"/>
    </location>
</feature>
<feature type="compositionally biased region" description="Pro residues" evidence="1">
    <location>
        <begin position="1258"/>
        <end position="1267"/>
    </location>
</feature>
<dbReference type="EMBL" id="LZYO01000018">
    <property type="protein sequence ID" value="ODH44666.1"/>
    <property type="molecule type" value="Genomic_DNA"/>
</dbReference>
<feature type="compositionally biased region" description="Acidic residues" evidence="1">
    <location>
        <begin position="241"/>
        <end position="252"/>
    </location>
</feature>
<feature type="compositionally biased region" description="Basic and acidic residues" evidence="1">
    <location>
        <begin position="192"/>
        <end position="208"/>
    </location>
</feature>
<feature type="compositionally biased region" description="Basic and acidic residues" evidence="1">
    <location>
        <begin position="1193"/>
        <end position="1205"/>
    </location>
</feature>
<feature type="compositionally biased region" description="Pro residues" evidence="1">
    <location>
        <begin position="345"/>
        <end position="355"/>
    </location>
</feature>
<feature type="compositionally biased region" description="Basic and acidic residues" evidence="1">
    <location>
        <begin position="988"/>
        <end position="1007"/>
    </location>
</feature>
<feature type="region of interest" description="Disordered" evidence="1">
    <location>
        <begin position="421"/>
        <end position="1271"/>
    </location>
</feature>
<dbReference type="VEuPathDB" id="FungiDB:PABG_03301"/>
<gene>
    <name evidence="2" type="ORF">ACO22_00823</name>
</gene>
<feature type="compositionally biased region" description="Basic and acidic residues" evidence="1">
    <location>
        <begin position="2249"/>
        <end position="2268"/>
    </location>
</feature>
<feature type="compositionally biased region" description="Low complexity" evidence="1">
    <location>
        <begin position="1520"/>
        <end position="1538"/>
    </location>
</feature>
<proteinExistence type="predicted"/>
<feature type="compositionally biased region" description="Basic and acidic residues" evidence="1">
    <location>
        <begin position="2275"/>
        <end position="2293"/>
    </location>
</feature>
<feature type="region of interest" description="Disordered" evidence="1">
    <location>
        <begin position="1289"/>
        <end position="1348"/>
    </location>
</feature>
<feature type="compositionally biased region" description="Basic and acidic residues" evidence="1">
    <location>
        <begin position="273"/>
        <end position="296"/>
    </location>
</feature>
<protein>
    <submittedName>
        <fullName evidence="2">Uncharacterized protein</fullName>
    </submittedName>
</protein>
<feature type="compositionally biased region" description="Basic and acidic residues" evidence="1">
    <location>
        <begin position="902"/>
        <end position="911"/>
    </location>
</feature>